<keyword evidence="7 8" id="KW-0503">Monooxygenase</keyword>
<keyword evidence="6 8" id="KW-0408">Iron</keyword>
<proteinExistence type="inferred from homology"/>
<comment type="caution">
    <text evidence="9">The sequence shown here is derived from an EMBL/GenBank/DDBJ whole genome shotgun (WGS) entry which is preliminary data.</text>
</comment>
<organism evidence="9 10">
    <name type="scientific">Stereocaulon virgatum</name>
    <dbReference type="NCBI Taxonomy" id="373712"/>
    <lineage>
        <taxon>Eukaryota</taxon>
        <taxon>Fungi</taxon>
        <taxon>Dikarya</taxon>
        <taxon>Ascomycota</taxon>
        <taxon>Pezizomycotina</taxon>
        <taxon>Lecanoromycetes</taxon>
        <taxon>OSLEUM clade</taxon>
        <taxon>Lecanoromycetidae</taxon>
        <taxon>Lecanorales</taxon>
        <taxon>Lecanorineae</taxon>
        <taxon>Stereocaulaceae</taxon>
        <taxon>Stereocaulon</taxon>
    </lineage>
</organism>
<dbReference type="PRINTS" id="PR00385">
    <property type="entry name" value="P450"/>
</dbReference>
<evidence type="ECO:0000256" key="4">
    <source>
        <dbReference type="ARBA" id="ARBA00022723"/>
    </source>
</evidence>
<dbReference type="PROSITE" id="PS00086">
    <property type="entry name" value="CYTOCHROME_P450"/>
    <property type="match status" value="1"/>
</dbReference>
<evidence type="ECO:0000313" key="9">
    <source>
        <dbReference type="EMBL" id="KAL2039296.1"/>
    </source>
</evidence>
<dbReference type="InterPro" id="IPR036396">
    <property type="entry name" value="Cyt_P450_sf"/>
</dbReference>
<evidence type="ECO:0000256" key="8">
    <source>
        <dbReference type="RuleBase" id="RU000461"/>
    </source>
</evidence>
<evidence type="ECO:0000256" key="7">
    <source>
        <dbReference type="ARBA" id="ARBA00023033"/>
    </source>
</evidence>
<name>A0ABR4A1Z3_9LECA</name>
<dbReference type="InterPro" id="IPR001128">
    <property type="entry name" value="Cyt_P450"/>
</dbReference>
<evidence type="ECO:0000256" key="6">
    <source>
        <dbReference type="ARBA" id="ARBA00023004"/>
    </source>
</evidence>
<comment type="cofactor">
    <cofactor evidence="1">
        <name>heme</name>
        <dbReference type="ChEBI" id="CHEBI:30413"/>
    </cofactor>
</comment>
<keyword evidence="4 8" id="KW-0479">Metal-binding</keyword>
<reference evidence="9 10" key="1">
    <citation type="submission" date="2024-09" db="EMBL/GenBank/DDBJ databases">
        <title>Rethinking Asexuality: The Enigmatic Case of Functional Sexual Genes in Lepraria (Stereocaulaceae).</title>
        <authorList>
            <person name="Doellman M."/>
            <person name="Sun Y."/>
            <person name="Barcenas-Pena A."/>
            <person name="Lumbsch H.T."/>
            <person name="Grewe F."/>
        </authorList>
    </citation>
    <scope>NUCLEOTIDE SEQUENCE [LARGE SCALE GENOMIC DNA]</scope>
    <source>
        <strain evidence="9 10">Mercado 3170</strain>
    </source>
</reference>
<keyword evidence="3 8" id="KW-0349">Heme</keyword>
<dbReference type="SUPFAM" id="SSF48264">
    <property type="entry name" value="Cytochrome P450"/>
    <property type="match status" value="1"/>
</dbReference>
<evidence type="ECO:0000256" key="5">
    <source>
        <dbReference type="ARBA" id="ARBA00023002"/>
    </source>
</evidence>
<accession>A0ABR4A1Z3</accession>
<dbReference type="PRINTS" id="PR00464">
    <property type="entry name" value="EP450II"/>
</dbReference>
<dbReference type="Pfam" id="PF00067">
    <property type="entry name" value="p450"/>
    <property type="match status" value="1"/>
</dbReference>
<dbReference type="InterPro" id="IPR017972">
    <property type="entry name" value="Cyt_P450_CS"/>
</dbReference>
<comment type="similarity">
    <text evidence="2 8">Belongs to the cytochrome P450 family.</text>
</comment>
<dbReference type="Proteomes" id="UP001590950">
    <property type="component" value="Unassembled WGS sequence"/>
</dbReference>
<evidence type="ECO:0000256" key="2">
    <source>
        <dbReference type="ARBA" id="ARBA00010617"/>
    </source>
</evidence>
<evidence type="ECO:0000256" key="1">
    <source>
        <dbReference type="ARBA" id="ARBA00001971"/>
    </source>
</evidence>
<protein>
    <recommendedName>
        <fullName evidence="11">Cytochrome P450</fullName>
    </recommendedName>
</protein>
<sequence length="539" mass="61882">MLEALAKVTSDAVKQVSALQVLIVVSAAWYIYRSSVKHAAYTTEKAYGQSHGCLPAPRLRNGWPWGIDRLLQIFEADRNSRLMELFLFHFQDVGNTLEQKFLGTPAFGTIDPKNLEAMFSSRFSDFGYGLRRQICFPLLGDGIFTQDGAAWKHSREMLRPQFARQQYQNLDILREHADDLIACILKSRKSIDLQPLFFRFTLDTTSAFLFGESTYSLRANQSADDIEFAKAFDIAQDYVVQRYRYLDFYWLIGGRRFREACTSVHTFIEGIIDRRQANSAKSSDGHGRYVFIDAIAKDSHDRKALRDQLLNILLAGRDTTACLLSWTFYLLPRHPKVLKRLRDEISSVAGDSKDLRREDIKKMTYLANVLKETLRLYPSVPVNTRTVHRTTVLPTGGGPDRSSPVLVRKGDNVAYLIYAMHRRKDLYGDDAEEFRPERWEEDLPLYHDEVNASWGYLPFNGGPRVCLGQDFGLTETSYAVVRILQTFPVIRAGQFYRPQAQTWMGYSSHHSRGVERIAKERQKMTLVMSLRDGCPVEFE</sequence>
<dbReference type="CDD" id="cd11063">
    <property type="entry name" value="CYP52"/>
    <property type="match status" value="1"/>
</dbReference>
<evidence type="ECO:0000256" key="3">
    <source>
        <dbReference type="ARBA" id="ARBA00022617"/>
    </source>
</evidence>
<dbReference type="InterPro" id="IPR002402">
    <property type="entry name" value="Cyt_P450_E_grp-II"/>
</dbReference>
<keyword evidence="10" id="KW-1185">Reference proteome</keyword>
<dbReference type="PRINTS" id="PR01239">
    <property type="entry name" value="EP450IICYP52"/>
</dbReference>
<gene>
    <name evidence="9" type="ORF">N7G274_007964</name>
</gene>
<dbReference type="InterPro" id="IPR047146">
    <property type="entry name" value="Cyt_P450_E_CYP52_fungi"/>
</dbReference>
<dbReference type="EMBL" id="JBEFKJ010000026">
    <property type="protein sequence ID" value="KAL2039296.1"/>
    <property type="molecule type" value="Genomic_DNA"/>
</dbReference>
<keyword evidence="5 8" id="KW-0560">Oxidoreductase</keyword>
<dbReference type="PANTHER" id="PTHR24287:SF18">
    <property type="entry name" value="CYTOCHROME P450 MONOOXYGENASE APDE-RELATED"/>
    <property type="match status" value="1"/>
</dbReference>
<evidence type="ECO:0008006" key="11">
    <source>
        <dbReference type="Google" id="ProtNLM"/>
    </source>
</evidence>
<dbReference type="PANTHER" id="PTHR24287">
    <property type="entry name" value="P450, PUTATIVE (EUROFUNG)-RELATED"/>
    <property type="match status" value="1"/>
</dbReference>
<dbReference type="Gene3D" id="1.10.630.10">
    <property type="entry name" value="Cytochrome P450"/>
    <property type="match status" value="1"/>
</dbReference>
<dbReference type="InterPro" id="IPR002974">
    <property type="entry name" value="Cyt_P450_E_CYP52_ascomycetes"/>
</dbReference>
<evidence type="ECO:0000313" key="10">
    <source>
        <dbReference type="Proteomes" id="UP001590950"/>
    </source>
</evidence>